<reference evidence="1 2" key="1">
    <citation type="submission" date="2023-01" db="EMBL/GenBank/DDBJ databases">
        <title>Draft genome sequence of Nocardiopsis sp. RSe5-2 isolated from halophytes.</title>
        <authorList>
            <person name="Duangmal K."/>
            <person name="Chantavorakit T."/>
        </authorList>
    </citation>
    <scope>NUCLEOTIDE SEQUENCE [LARGE SCALE GENOMIC DNA]</scope>
    <source>
        <strain evidence="1 2">RSe5-2</strain>
    </source>
</reference>
<gene>
    <name evidence="1" type="ORF">O4J56_02340</name>
</gene>
<dbReference type="SUPFAM" id="SSF50998">
    <property type="entry name" value="Quinoprotein alcohol dehydrogenase-like"/>
    <property type="match status" value="1"/>
</dbReference>
<dbReference type="Proteomes" id="UP001527866">
    <property type="component" value="Unassembled WGS sequence"/>
</dbReference>
<evidence type="ECO:0008006" key="3">
    <source>
        <dbReference type="Google" id="ProtNLM"/>
    </source>
</evidence>
<keyword evidence="2" id="KW-1185">Reference proteome</keyword>
<proteinExistence type="predicted"/>
<sequence length="368" mass="40038">MVQPSERASVFGAAGQYSADNLKDVLAAVTAEEGREPDRFLVSSGNLIAVYPDHLSAYTLARGREQWSVDVPSGPSGVELTAPQEGQSDEDHQRLVMSYTQASLFRQERRYMVMDVESGELVSDQAFPSEAVRIVGTLGDSVAFIDGSASQVTVSALSEEREGWTSSMPSTCTLKDMPSDVWESASNTETMVLPYECGGNDGLIAFDENGGVQWTYQVDDLSDMKVRMVDQNDIARSESDPISTVVDEAGGVFLDIKQGESFTPSPWGSLGMERFDEVVDSPVHEDESDASIIVLGSRQEIDLRSTLESANRALENGCVEAGKFQDDLFVEIDGEERLALTADEVQREKLSPPTAYMDAVIKSLEASI</sequence>
<dbReference type="InterPro" id="IPR011047">
    <property type="entry name" value="Quinoprotein_ADH-like_sf"/>
</dbReference>
<evidence type="ECO:0000313" key="2">
    <source>
        <dbReference type="Proteomes" id="UP001527866"/>
    </source>
</evidence>
<organism evidence="1 2">
    <name type="scientific">Nocardiopsis endophytica</name>
    <dbReference type="NCBI Taxonomy" id="3018445"/>
    <lineage>
        <taxon>Bacteria</taxon>
        <taxon>Bacillati</taxon>
        <taxon>Actinomycetota</taxon>
        <taxon>Actinomycetes</taxon>
        <taxon>Streptosporangiales</taxon>
        <taxon>Nocardiopsidaceae</taxon>
        <taxon>Nocardiopsis</taxon>
    </lineage>
</organism>
<name>A0ABT4TYI7_9ACTN</name>
<comment type="caution">
    <text evidence="1">The sequence shown here is derived from an EMBL/GenBank/DDBJ whole genome shotgun (WGS) entry which is preliminary data.</text>
</comment>
<evidence type="ECO:0000313" key="1">
    <source>
        <dbReference type="EMBL" id="MDA2809466.1"/>
    </source>
</evidence>
<accession>A0ABT4TYI7</accession>
<protein>
    <recommendedName>
        <fullName evidence="3">PQQ-binding-like beta-propeller repeat protein</fullName>
    </recommendedName>
</protein>
<dbReference type="EMBL" id="JAQFWQ010000004">
    <property type="protein sequence ID" value="MDA2809466.1"/>
    <property type="molecule type" value="Genomic_DNA"/>
</dbReference>